<evidence type="ECO:0000313" key="4">
    <source>
        <dbReference type="EMBL" id="QBB70373.1"/>
    </source>
</evidence>
<dbReference type="AlphaFoldDB" id="A0A411HIQ0"/>
<comment type="subcellular location">
    <subcellularLocation>
        <location evidence="1">Membrane</location>
    </subcellularLocation>
</comment>
<dbReference type="InterPro" id="IPR008816">
    <property type="entry name" value="Gly_zipper_2TM_dom"/>
</dbReference>
<keyword evidence="5" id="KW-1185">Reference proteome</keyword>
<accession>A0A411HIQ0</accession>
<dbReference type="KEGG" id="xbc:ELE36_08330"/>
<dbReference type="Pfam" id="PF05433">
    <property type="entry name" value="Rick_17kDa_Anti"/>
    <property type="match status" value="1"/>
</dbReference>
<dbReference type="RefSeq" id="WP_129832632.1">
    <property type="nucleotide sequence ID" value="NZ_CP035704.1"/>
</dbReference>
<protein>
    <submittedName>
        <fullName evidence="4">Glycine zipper 2TM domain-containing protein</fullName>
    </submittedName>
</protein>
<name>A0A411HIQ0_9GAMM</name>
<reference evidence="4 5" key="1">
    <citation type="submission" date="2019-01" db="EMBL/GenBank/DDBJ databases">
        <title>Pseudolysobacter antarctica gen. nov., sp. nov., isolated from Fildes Peninsula, Antarctica.</title>
        <authorList>
            <person name="Wei Z."/>
            <person name="Peng F."/>
        </authorList>
    </citation>
    <scope>NUCLEOTIDE SEQUENCE [LARGE SCALE GENOMIC DNA]</scope>
    <source>
        <strain evidence="4 5">AQ6-296</strain>
    </source>
</reference>
<dbReference type="PANTHER" id="PTHR35603">
    <property type="match status" value="1"/>
</dbReference>
<dbReference type="GO" id="GO:0019867">
    <property type="term" value="C:outer membrane"/>
    <property type="evidence" value="ECO:0007669"/>
    <property type="project" value="InterPro"/>
</dbReference>
<dbReference type="OrthoDB" id="5966509at2"/>
<evidence type="ECO:0000256" key="1">
    <source>
        <dbReference type="ARBA" id="ARBA00004370"/>
    </source>
</evidence>
<dbReference type="PANTHER" id="PTHR35603:SF2">
    <property type="entry name" value="OUTER MEMBRANE LIPOPROTEIN"/>
    <property type="match status" value="1"/>
</dbReference>
<dbReference type="EMBL" id="CP035704">
    <property type="protein sequence ID" value="QBB70373.1"/>
    <property type="molecule type" value="Genomic_DNA"/>
</dbReference>
<evidence type="ECO:0000256" key="2">
    <source>
        <dbReference type="ARBA" id="ARBA00023136"/>
    </source>
</evidence>
<evidence type="ECO:0000313" key="5">
    <source>
        <dbReference type="Proteomes" id="UP000291562"/>
    </source>
</evidence>
<dbReference type="InterPro" id="IPR051407">
    <property type="entry name" value="Bact_OM_lipoprot/Surf_antigen"/>
</dbReference>
<dbReference type="Proteomes" id="UP000291562">
    <property type="component" value="Chromosome"/>
</dbReference>
<evidence type="ECO:0000259" key="3">
    <source>
        <dbReference type="Pfam" id="PF05433"/>
    </source>
</evidence>
<gene>
    <name evidence="4" type="ORF">ELE36_08330</name>
</gene>
<organism evidence="4 5">
    <name type="scientific">Pseudolysobacter antarcticus</name>
    <dbReference type="NCBI Taxonomy" id="2511995"/>
    <lineage>
        <taxon>Bacteria</taxon>
        <taxon>Pseudomonadati</taxon>
        <taxon>Pseudomonadota</taxon>
        <taxon>Gammaproteobacteria</taxon>
        <taxon>Lysobacterales</taxon>
        <taxon>Rhodanobacteraceae</taxon>
        <taxon>Pseudolysobacter</taxon>
    </lineage>
</organism>
<sequence>MKLLHARNLSAALVIALLAGCVTQPSQRVVYRDDGNGGRHNYGASQVCHECGTIRGIEQIEYRAGNSGGGAVLGAIIGGVLGSTIGKGNGRTAATVGGAVVGGFAGNAVEENNNGGDGLVWRYRVALDDGRNATITQRDNPGFRRGDQVIVRGDHIEPAR</sequence>
<proteinExistence type="predicted"/>
<keyword evidence="2" id="KW-0472">Membrane</keyword>
<feature type="domain" description="Glycine zipper 2TM" evidence="3">
    <location>
        <begin position="69"/>
        <end position="110"/>
    </location>
</feature>
<dbReference type="PROSITE" id="PS51257">
    <property type="entry name" value="PROKAR_LIPOPROTEIN"/>
    <property type="match status" value="1"/>
</dbReference>